<accession>A0A7X0SQW5</accession>
<dbReference type="Pfam" id="PF13490">
    <property type="entry name" value="zf-HC2"/>
    <property type="match status" value="1"/>
</dbReference>
<evidence type="ECO:0000256" key="3">
    <source>
        <dbReference type="SAM" id="Phobius"/>
    </source>
</evidence>
<feature type="transmembrane region" description="Helical" evidence="3">
    <location>
        <begin position="134"/>
        <end position="153"/>
    </location>
</feature>
<protein>
    <recommendedName>
        <fullName evidence="2">Anti-sigma-W factor RsiW</fullName>
    </recommendedName>
</protein>
<dbReference type="Proteomes" id="UP000564644">
    <property type="component" value="Unassembled WGS sequence"/>
</dbReference>
<feature type="domain" description="Putative zinc-finger" evidence="4">
    <location>
        <begin position="7"/>
        <end position="35"/>
    </location>
</feature>
<dbReference type="EMBL" id="JACJVO010000033">
    <property type="protein sequence ID" value="MBB6734472.1"/>
    <property type="molecule type" value="Genomic_DNA"/>
</dbReference>
<keyword evidence="3" id="KW-1133">Transmembrane helix</keyword>
<comment type="similarity">
    <text evidence="1">Belongs to the zinc-associated anti-sigma factor (ZAS) superfamily. Anti-sigma-W factor family.</text>
</comment>
<dbReference type="AlphaFoldDB" id="A0A7X0SQW5"/>
<feature type="transmembrane region" description="Helical" evidence="3">
    <location>
        <begin position="109"/>
        <end position="128"/>
    </location>
</feature>
<keyword evidence="3" id="KW-0812">Transmembrane</keyword>
<keyword evidence="3" id="KW-0472">Membrane</keyword>
<proteinExistence type="inferred from homology"/>
<dbReference type="InterPro" id="IPR027383">
    <property type="entry name" value="Znf_put"/>
</dbReference>
<name>A0A7X0SQW5_9BACL</name>
<evidence type="ECO:0000313" key="5">
    <source>
        <dbReference type="EMBL" id="MBB6734472.1"/>
    </source>
</evidence>
<evidence type="ECO:0000259" key="4">
    <source>
        <dbReference type="Pfam" id="PF13490"/>
    </source>
</evidence>
<gene>
    <name evidence="5" type="ORF">H7C18_26445</name>
</gene>
<dbReference type="RefSeq" id="WP_185132128.1">
    <property type="nucleotide sequence ID" value="NZ_JACJVO010000033.1"/>
</dbReference>
<evidence type="ECO:0000256" key="1">
    <source>
        <dbReference type="ARBA" id="ARBA00024353"/>
    </source>
</evidence>
<evidence type="ECO:0000313" key="6">
    <source>
        <dbReference type="Proteomes" id="UP000564644"/>
    </source>
</evidence>
<dbReference type="Gene3D" id="1.10.10.1320">
    <property type="entry name" value="Anti-sigma factor, zinc-finger domain"/>
    <property type="match status" value="1"/>
</dbReference>
<organism evidence="5 6">
    <name type="scientific">Cohnella zeiphila</name>
    <dbReference type="NCBI Taxonomy" id="2761120"/>
    <lineage>
        <taxon>Bacteria</taxon>
        <taxon>Bacillati</taxon>
        <taxon>Bacillota</taxon>
        <taxon>Bacilli</taxon>
        <taxon>Bacillales</taxon>
        <taxon>Paenibacillaceae</taxon>
        <taxon>Cohnella</taxon>
    </lineage>
</organism>
<keyword evidence="6" id="KW-1185">Reference proteome</keyword>
<feature type="transmembrane region" description="Helical" evidence="3">
    <location>
        <begin position="82"/>
        <end position="102"/>
    </location>
</feature>
<comment type="caution">
    <text evidence="5">The sequence shown here is derived from an EMBL/GenBank/DDBJ whole genome shotgun (WGS) entry which is preliminary data.</text>
</comment>
<reference evidence="5 6" key="1">
    <citation type="submission" date="2020-08" db="EMBL/GenBank/DDBJ databases">
        <title>Cohnella phylogeny.</title>
        <authorList>
            <person name="Dunlap C."/>
        </authorList>
    </citation>
    <scope>NUCLEOTIDE SEQUENCE [LARGE SCALE GENOMIC DNA]</scope>
    <source>
        <strain evidence="5 6">CBP 2801</strain>
    </source>
</reference>
<dbReference type="InterPro" id="IPR041916">
    <property type="entry name" value="Anti_sigma_zinc_sf"/>
</dbReference>
<sequence>MSDHPTEWLSAYVDQELDAAEREQVERHLEQCESCLATVTDLIEMQAQIAHFYRQVEAPEDLEQTIMKVLDTESTSSTITRAGSAVIPLFGVAALIVLFSIYGSILVKLFSFVLQLVITAAYVMSHVIASVPALWIPVMGLAVGLTLISGLSLRRILRSSAQ</sequence>
<evidence type="ECO:0000256" key="2">
    <source>
        <dbReference type="ARBA" id="ARBA00024438"/>
    </source>
</evidence>